<dbReference type="Proteomes" id="UP000468735">
    <property type="component" value="Unassembled WGS sequence"/>
</dbReference>
<keyword evidence="3" id="KW-1185">Reference proteome</keyword>
<comment type="caution">
    <text evidence="2">The sequence shown here is derived from an EMBL/GenBank/DDBJ whole genome shotgun (WGS) entry which is preliminary data.</text>
</comment>
<dbReference type="RefSeq" id="WP_151570197.1">
    <property type="nucleotide sequence ID" value="NZ_WBMT01000032.1"/>
</dbReference>
<gene>
    <name evidence="2" type="ORF">F8566_46170</name>
</gene>
<dbReference type="EMBL" id="WBMT01000032">
    <property type="protein sequence ID" value="KAB2339949.1"/>
    <property type="molecule type" value="Genomic_DNA"/>
</dbReference>
<proteinExistence type="predicted"/>
<name>A0A6H9YH50_9ACTN</name>
<dbReference type="OrthoDB" id="4350157at2"/>
<dbReference type="AlphaFoldDB" id="A0A6H9YH50"/>
<feature type="coiled-coil region" evidence="1">
    <location>
        <begin position="34"/>
        <end position="61"/>
    </location>
</feature>
<dbReference type="Pfam" id="PF11382">
    <property type="entry name" value="MctB"/>
    <property type="match status" value="1"/>
</dbReference>
<keyword evidence="1" id="KW-0175">Coiled coil</keyword>
<protein>
    <submittedName>
        <fullName evidence="2">Copper transporter</fullName>
    </submittedName>
</protein>
<dbReference type="GO" id="GO:0055070">
    <property type="term" value="P:copper ion homeostasis"/>
    <property type="evidence" value="ECO:0007669"/>
    <property type="project" value="InterPro"/>
</dbReference>
<dbReference type="GO" id="GO:0016020">
    <property type="term" value="C:membrane"/>
    <property type="evidence" value="ECO:0007669"/>
    <property type="project" value="InterPro"/>
</dbReference>
<sequence>MIDFRYHLVSIVAIFLALALGIILGSTTLSQSVADGLRNQANDAKERGDRLRAENTQLSRQIKGDGQFAQALGPQTVAERLRGQSVVFVETPGAASDAIEQLSDLVQKAGASVTGRVTLQTKFLDDNQQTQVEELSNQLKPEGVTFAAEADAYDKAGAVLASAIVTKDAAKAGREDTSGGAILNGFKQLGYVTTSGKPGQHATLAVVMAPSTPYTGTGGETDNQALLSLTTALDAADRGTALGGPNTAAQKGGGLIAALRGSDAEKNVSSVDVTDQPSGRVVMILALQEELAGKAGQYGVGPDASGYLPSPAPVAGKSG</sequence>
<reference evidence="2 3" key="1">
    <citation type="submission" date="2019-09" db="EMBL/GenBank/DDBJ databases">
        <title>Actinomadura physcomitrii sp. nov., a novel actinomycete isolated from moss [Physcomitrium sphaericum (Ludw) Fuernr].</title>
        <authorList>
            <person name="Zhuang X."/>
            <person name="Liu C."/>
        </authorList>
    </citation>
    <scope>NUCLEOTIDE SEQUENCE [LARGE SCALE GENOMIC DNA]</scope>
    <source>
        <strain evidence="2 3">HMC1</strain>
    </source>
</reference>
<evidence type="ECO:0000256" key="1">
    <source>
        <dbReference type="SAM" id="Coils"/>
    </source>
</evidence>
<evidence type="ECO:0000313" key="3">
    <source>
        <dbReference type="Proteomes" id="UP000468735"/>
    </source>
</evidence>
<evidence type="ECO:0000313" key="2">
    <source>
        <dbReference type="EMBL" id="KAB2339949.1"/>
    </source>
</evidence>
<accession>A0A6H9YH50</accession>
<dbReference type="InterPro" id="IPR021522">
    <property type="entry name" value="MctB"/>
</dbReference>
<organism evidence="2 3">
    <name type="scientific">Actinomadura rudentiformis</name>
    <dbReference type="NCBI Taxonomy" id="359158"/>
    <lineage>
        <taxon>Bacteria</taxon>
        <taxon>Bacillati</taxon>
        <taxon>Actinomycetota</taxon>
        <taxon>Actinomycetes</taxon>
        <taxon>Streptosporangiales</taxon>
        <taxon>Thermomonosporaceae</taxon>
        <taxon>Actinomadura</taxon>
    </lineage>
</organism>